<dbReference type="SMART" id="SM01407">
    <property type="entry name" value="NAC"/>
    <property type="match status" value="1"/>
</dbReference>
<name>A0A2R6AYC1_9ARCH</name>
<proteinExistence type="predicted"/>
<dbReference type="EMBL" id="NEXA01000145">
    <property type="protein sequence ID" value="PSN91278.1"/>
    <property type="molecule type" value="Genomic_DNA"/>
</dbReference>
<dbReference type="PROSITE" id="PS51151">
    <property type="entry name" value="NAC_AB"/>
    <property type="match status" value="1"/>
</dbReference>
<dbReference type="InterPro" id="IPR002715">
    <property type="entry name" value="Nas_poly-pep-assoc_cplx_dom"/>
</dbReference>
<reference evidence="2 3" key="1">
    <citation type="submission" date="2017-04" db="EMBL/GenBank/DDBJ databases">
        <title>Novel microbial lineages endemic to geothermal iron-oxide mats fill important gaps in the evolutionary history of Archaea.</title>
        <authorList>
            <person name="Jay Z.J."/>
            <person name="Beam J.P."/>
            <person name="Dlakic M."/>
            <person name="Rusch D.B."/>
            <person name="Kozubal M.A."/>
            <person name="Inskeep W.P."/>
        </authorList>
    </citation>
    <scope>NUCLEOTIDE SEQUENCE [LARGE SCALE GENOMIC DNA]</scope>
    <source>
        <strain evidence="2">OSP_B</strain>
    </source>
</reference>
<gene>
    <name evidence="2" type="ORF">B9P99_04125</name>
</gene>
<evidence type="ECO:0000313" key="2">
    <source>
        <dbReference type="EMBL" id="PSN91278.1"/>
    </source>
</evidence>
<sequence length="64" mass="7281">MGIKIRESDLKKIMRQIGISSQETIEAEEVVIIGKQKKIHIKEPNVFKIVMQGQTLYQIIGGSR</sequence>
<dbReference type="AlphaFoldDB" id="A0A2R6AYC1"/>
<dbReference type="Proteomes" id="UP000240838">
    <property type="component" value="Unassembled WGS sequence"/>
</dbReference>
<dbReference type="Gene3D" id="2.20.70.30">
    <property type="entry name" value="Nascent polypeptide-associated complex domain"/>
    <property type="match status" value="1"/>
</dbReference>
<dbReference type="InterPro" id="IPR038187">
    <property type="entry name" value="NAC_A/B_dom_sf"/>
</dbReference>
<organism evidence="2 3">
    <name type="scientific">Candidatus Marsarchaeota G1 archaeon OSP_B</name>
    <dbReference type="NCBI Taxonomy" id="1978153"/>
    <lineage>
        <taxon>Archaea</taxon>
        <taxon>Candidatus Marsarchaeota</taxon>
        <taxon>Candidatus Marsarchaeota group 1</taxon>
    </lineage>
</organism>
<protein>
    <recommendedName>
        <fullName evidence="1">NAC-A/B domain-containing protein</fullName>
    </recommendedName>
</protein>
<dbReference type="Pfam" id="PF01849">
    <property type="entry name" value="NAC"/>
    <property type="match status" value="1"/>
</dbReference>
<feature type="domain" description="NAC-A/B" evidence="1">
    <location>
        <begin position="4"/>
        <end position="64"/>
    </location>
</feature>
<comment type="caution">
    <text evidence="2">The sequence shown here is derived from an EMBL/GenBank/DDBJ whole genome shotgun (WGS) entry which is preliminary data.</text>
</comment>
<accession>A0A2R6AYC1</accession>
<evidence type="ECO:0000313" key="3">
    <source>
        <dbReference type="Proteomes" id="UP000240838"/>
    </source>
</evidence>
<evidence type="ECO:0000259" key="1">
    <source>
        <dbReference type="PROSITE" id="PS51151"/>
    </source>
</evidence>